<dbReference type="RefSeq" id="WP_000471768.1">
    <property type="nucleotide sequence ID" value="NZ_JBALNA010000031.1"/>
</dbReference>
<dbReference type="EMBL" id="NUSY01000030">
    <property type="protein sequence ID" value="PHE10018.1"/>
    <property type="molecule type" value="Genomic_DNA"/>
</dbReference>
<dbReference type="AlphaFoldDB" id="A0A2B5JFL8"/>
<evidence type="ECO:0000256" key="1">
    <source>
        <dbReference type="ARBA" id="ARBA00004370"/>
    </source>
</evidence>
<keyword evidence="2 5" id="KW-0812">Transmembrane</keyword>
<evidence type="ECO:0000256" key="3">
    <source>
        <dbReference type="ARBA" id="ARBA00022989"/>
    </source>
</evidence>
<accession>A0A2B5JFL8</accession>
<comment type="subcellular location">
    <subcellularLocation>
        <location evidence="1">Membrane</location>
    </subcellularLocation>
</comment>
<keyword evidence="3 5" id="KW-1133">Transmembrane helix</keyword>
<organism evidence="6 7">
    <name type="scientific">Bacillus toyonensis</name>
    <dbReference type="NCBI Taxonomy" id="155322"/>
    <lineage>
        <taxon>Bacteria</taxon>
        <taxon>Bacillati</taxon>
        <taxon>Bacillota</taxon>
        <taxon>Bacilli</taxon>
        <taxon>Bacillales</taxon>
        <taxon>Bacillaceae</taxon>
        <taxon>Bacillus</taxon>
        <taxon>Bacillus cereus group</taxon>
    </lineage>
</organism>
<name>A0A2B5JFL8_9BACI</name>
<dbReference type="GO" id="GO:0016020">
    <property type="term" value="C:membrane"/>
    <property type="evidence" value="ECO:0007669"/>
    <property type="project" value="UniProtKB-SubCell"/>
</dbReference>
<evidence type="ECO:0000256" key="5">
    <source>
        <dbReference type="SAM" id="Phobius"/>
    </source>
</evidence>
<evidence type="ECO:0000313" key="7">
    <source>
        <dbReference type="Proteomes" id="UP000224044"/>
    </source>
</evidence>
<evidence type="ECO:0000256" key="4">
    <source>
        <dbReference type="ARBA" id="ARBA00023136"/>
    </source>
</evidence>
<proteinExistence type="predicted"/>
<reference evidence="6 7" key="1">
    <citation type="submission" date="2017-09" db="EMBL/GenBank/DDBJ databases">
        <title>Large-scale bioinformatics analysis of Bacillus genomes uncovers conserved roles of natural products in bacterial physiology.</title>
        <authorList>
            <consortium name="Agbiome Team Llc"/>
            <person name="Bleich R.M."/>
            <person name="Grubbs K.J."/>
            <person name="Santa Maria K.C."/>
            <person name="Allen S.E."/>
            <person name="Farag S."/>
            <person name="Shank E.A."/>
            <person name="Bowers A."/>
        </authorList>
    </citation>
    <scope>NUCLEOTIDE SEQUENCE [LARGE SCALE GENOMIC DNA]</scope>
    <source>
        <strain evidence="6 7">AFS042148</strain>
    </source>
</reference>
<evidence type="ECO:0000256" key="2">
    <source>
        <dbReference type="ARBA" id="ARBA00022692"/>
    </source>
</evidence>
<dbReference type="Pfam" id="PF04688">
    <property type="entry name" value="Holin_SPP1"/>
    <property type="match status" value="1"/>
</dbReference>
<sequence>MFKDVLMDNKGALIRIIVFVLAWLNQYLTSKGYQPLPVLGEAEVAAVVTFIASVLTLINDNKVTSKTKELKE</sequence>
<protein>
    <submittedName>
        <fullName evidence="6">Holin</fullName>
    </submittedName>
</protein>
<feature type="transmembrane region" description="Helical" evidence="5">
    <location>
        <begin position="36"/>
        <end position="58"/>
    </location>
</feature>
<keyword evidence="4 5" id="KW-0472">Membrane</keyword>
<feature type="transmembrane region" description="Helical" evidence="5">
    <location>
        <begin position="12"/>
        <end position="30"/>
    </location>
</feature>
<evidence type="ECO:0000313" key="6">
    <source>
        <dbReference type="EMBL" id="PHE10018.1"/>
    </source>
</evidence>
<dbReference type="Proteomes" id="UP000224044">
    <property type="component" value="Unassembled WGS sequence"/>
</dbReference>
<dbReference type="InterPro" id="IPR006479">
    <property type="entry name" value="Holin"/>
</dbReference>
<gene>
    <name evidence="6" type="ORF">COF62_19645</name>
</gene>
<comment type="caution">
    <text evidence="6">The sequence shown here is derived from an EMBL/GenBank/DDBJ whole genome shotgun (WGS) entry which is preliminary data.</text>
</comment>